<feature type="region of interest" description="Disordered" evidence="1">
    <location>
        <begin position="93"/>
        <end position="114"/>
    </location>
</feature>
<feature type="region of interest" description="Disordered" evidence="1">
    <location>
        <begin position="1"/>
        <end position="31"/>
    </location>
</feature>
<evidence type="ECO:0008006" key="4">
    <source>
        <dbReference type="Google" id="ProtNLM"/>
    </source>
</evidence>
<accession>A0ABP4K7K5</accession>
<feature type="compositionally biased region" description="Pro residues" evidence="1">
    <location>
        <begin position="97"/>
        <end position="114"/>
    </location>
</feature>
<proteinExistence type="predicted"/>
<dbReference type="Proteomes" id="UP001501742">
    <property type="component" value="Unassembled WGS sequence"/>
</dbReference>
<protein>
    <recommendedName>
        <fullName evidence="4">Ferrous iron transport protein A</fullName>
    </recommendedName>
</protein>
<organism evidence="2 3">
    <name type="scientific">Curtobacterium herbarum</name>
    <dbReference type="NCBI Taxonomy" id="150122"/>
    <lineage>
        <taxon>Bacteria</taxon>
        <taxon>Bacillati</taxon>
        <taxon>Actinomycetota</taxon>
        <taxon>Actinomycetes</taxon>
        <taxon>Micrococcales</taxon>
        <taxon>Microbacteriaceae</taxon>
        <taxon>Curtobacterium</taxon>
    </lineage>
</organism>
<sequence length="114" mass="11619">MPDPARDPDPDAAPDREPAPDDAPAAAPSQAEIARAQALAVLDAAALGDRVVVRAHDGAGARDALGDLTARTPESVTVTTRRGPVTVRRADVVAAKPVPPPPPPPPPRPRSTAP</sequence>
<evidence type="ECO:0000256" key="1">
    <source>
        <dbReference type="SAM" id="MobiDB-lite"/>
    </source>
</evidence>
<dbReference type="RefSeq" id="WP_239539838.1">
    <property type="nucleotide sequence ID" value="NZ_BAAAJX010000006.1"/>
</dbReference>
<evidence type="ECO:0000313" key="2">
    <source>
        <dbReference type="EMBL" id="GAA1493319.1"/>
    </source>
</evidence>
<keyword evidence="3" id="KW-1185">Reference proteome</keyword>
<gene>
    <name evidence="2" type="ORF">GCM10009627_16650</name>
</gene>
<feature type="compositionally biased region" description="Low complexity" evidence="1">
    <location>
        <begin position="22"/>
        <end position="31"/>
    </location>
</feature>
<comment type="caution">
    <text evidence="2">The sequence shown here is derived from an EMBL/GenBank/DDBJ whole genome shotgun (WGS) entry which is preliminary data.</text>
</comment>
<evidence type="ECO:0000313" key="3">
    <source>
        <dbReference type="Proteomes" id="UP001501742"/>
    </source>
</evidence>
<feature type="compositionally biased region" description="Basic and acidic residues" evidence="1">
    <location>
        <begin position="1"/>
        <end position="19"/>
    </location>
</feature>
<dbReference type="EMBL" id="BAAAJX010000006">
    <property type="protein sequence ID" value="GAA1493319.1"/>
    <property type="molecule type" value="Genomic_DNA"/>
</dbReference>
<name>A0ABP4K7K5_9MICO</name>
<reference evidence="3" key="1">
    <citation type="journal article" date="2019" name="Int. J. Syst. Evol. Microbiol.">
        <title>The Global Catalogue of Microorganisms (GCM) 10K type strain sequencing project: providing services to taxonomists for standard genome sequencing and annotation.</title>
        <authorList>
            <consortium name="The Broad Institute Genomics Platform"/>
            <consortium name="The Broad Institute Genome Sequencing Center for Infectious Disease"/>
            <person name="Wu L."/>
            <person name="Ma J."/>
        </authorList>
    </citation>
    <scope>NUCLEOTIDE SEQUENCE [LARGE SCALE GENOMIC DNA]</scope>
    <source>
        <strain evidence="3">JCM 12140</strain>
    </source>
</reference>